<dbReference type="AlphaFoldDB" id="A0AAN6ZKR3"/>
<feature type="coiled-coil region" evidence="1">
    <location>
        <begin position="45"/>
        <end position="83"/>
    </location>
</feature>
<evidence type="ECO:0000256" key="2">
    <source>
        <dbReference type="SAM" id="MobiDB-lite"/>
    </source>
</evidence>
<feature type="region of interest" description="Disordered" evidence="2">
    <location>
        <begin position="111"/>
        <end position="173"/>
    </location>
</feature>
<protein>
    <submittedName>
        <fullName evidence="3">Uncharacterized protein</fullName>
    </submittedName>
</protein>
<reference evidence="3" key="2">
    <citation type="submission" date="2023-05" db="EMBL/GenBank/DDBJ databases">
        <authorList>
            <consortium name="Lawrence Berkeley National Laboratory"/>
            <person name="Steindorff A."/>
            <person name="Hensen N."/>
            <person name="Bonometti L."/>
            <person name="Westerberg I."/>
            <person name="Brannstrom I.O."/>
            <person name="Guillou S."/>
            <person name="Cros-Aarteil S."/>
            <person name="Calhoun S."/>
            <person name="Haridas S."/>
            <person name="Kuo A."/>
            <person name="Mondo S."/>
            <person name="Pangilinan J."/>
            <person name="Riley R."/>
            <person name="Labutti K."/>
            <person name="Andreopoulos B."/>
            <person name="Lipzen A."/>
            <person name="Chen C."/>
            <person name="Yanf M."/>
            <person name="Daum C."/>
            <person name="Ng V."/>
            <person name="Clum A."/>
            <person name="Ohm R."/>
            <person name="Martin F."/>
            <person name="Silar P."/>
            <person name="Natvig D."/>
            <person name="Lalanne C."/>
            <person name="Gautier V."/>
            <person name="Ament-Velasquez S.L."/>
            <person name="Kruys A."/>
            <person name="Hutchinson M.I."/>
            <person name="Powell A.J."/>
            <person name="Barry K."/>
            <person name="Miller A.N."/>
            <person name="Grigoriev I.V."/>
            <person name="Debuchy R."/>
            <person name="Gladieux P."/>
            <person name="Thoren M.H."/>
            <person name="Johannesson H."/>
        </authorList>
    </citation>
    <scope>NUCLEOTIDE SEQUENCE</scope>
    <source>
        <strain evidence="3">CBS 141.50</strain>
    </source>
</reference>
<evidence type="ECO:0000256" key="1">
    <source>
        <dbReference type="SAM" id="Coils"/>
    </source>
</evidence>
<dbReference type="RefSeq" id="XP_062634347.1">
    <property type="nucleotide sequence ID" value="XM_062781779.1"/>
</dbReference>
<evidence type="ECO:0000313" key="4">
    <source>
        <dbReference type="Proteomes" id="UP001302676"/>
    </source>
</evidence>
<reference evidence="3" key="1">
    <citation type="journal article" date="2023" name="Mol. Phylogenet. Evol.">
        <title>Genome-scale phylogeny and comparative genomics of the fungal order Sordariales.</title>
        <authorList>
            <person name="Hensen N."/>
            <person name="Bonometti L."/>
            <person name="Westerberg I."/>
            <person name="Brannstrom I.O."/>
            <person name="Guillou S."/>
            <person name="Cros-Aarteil S."/>
            <person name="Calhoun S."/>
            <person name="Haridas S."/>
            <person name="Kuo A."/>
            <person name="Mondo S."/>
            <person name="Pangilinan J."/>
            <person name="Riley R."/>
            <person name="LaButti K."/>
            <person name="Andreopoulos B."/>
            <person name="Lipzen A."/>
            <person name="Chen C."/>
            <person name="Yan M."/>
            <person name="Daum C."/>
            <person name="Ng V."/>
            <person name="Clum A."/>
            <person name="Steindorff A."/>
            <person name="Ohm R.A."/>
            <person name="Martin F."/>
            <person name="Silar P."/>
            <person name="Natvig D.O."/>
            <person name="Lalanne C."/>
            <person name="Gautier V."/>
            <person name="Ament-Velasquez S.L."/>
            <person name="Kruys A."/>
            <person name="Hutchinson M.I."/>
            <person name="Powell A.J."/>
            <person name="Barry K."/>
            <person name="Miller A.N."/>
            <person name="Grigoriev I.V."/>
            <person name="Debuchy R."/>
            <person name="Gladieux P."/>
            <person name="Hiltunen Thoren M."/>
            <person name="Johannesson H."/>
        </authorList>
    </citation>
    <scope>NUCLEOTIDE SEQUENCE</scope>
    <source>
        <strain evidence="3">CBS 141.50</strain>
    </source>
</reference>
<proteinExistence type="predicted"/>
<organism evidence="3 4">
    <name type="scientific">Dichotomopilus funicola</name>
    <dbReference type="NCBI Taxonomy" id="1934379"/>
    <lineage>
        <taxon>Eukaryota</taxon>
        <taxon>Fungi</taxon>
        <taxon>Dikarya</taxon>
        <taxon>Ascomycota</taxon>
        <taxon>Pezizomycotina</taxon>
        <taxon>Sordariomycetes</taxon>
        <taxon>Sordariomycetidae</taxon>
        <taxon>Sordariales</taxon>
        <taxon>Chaetomiaceae</taxon>
        <taxon>Dichotomopilus</taxon>
    </lineage>
</organism>
<evidence type="ECO:0000313" key="3">
    <source>
        <dbReference type="EMBL" id="KAK4140976.1"/>
    </source>
</evidence>
<gene>
    <name evidence="3" type="ORF">C8A04DRAFT_31523</name>
</gene>
<accession>A0AAN6ZKR3</accession>
<name>A0AAN6ZKR3_9PEZI</name>
<dbReference type="EMBL" id="MU853620">
    <property type="protein sequence ID" value="KAK4140976.1"/>
    <property type="molecule type" value="Genomic_DNA"/>
</dbReference>
<sequence length="173" mass="18801">MTDVYTPPSCGFRNLPLRLGEPYTKTLNVAFPTTTGLTKEVKDYVRNYVARSKALIQRLEKERDEARKEVIDLKDLVERARVSTVGANDDLHMLLVDDEFLGADPESYLLGEKEKAVKPEGGDLQPPNGVYSPPASSSSEDPEGGDLEEVDGLDEVLGTGTSGDPDVTSGTDQ</sequence>
<feature type="compositionally biased region" description="Acidic residues" evidence="2">
    <location>
        <begin position="140"/>
        <end position="154"/>
    </location>
</feature>
<dbReference type="GeneID" id="87818392"/>
<feature type="compositionally biased region" description="Basic and acidic residues" evidence="2">
    <location>
        <begin position="111"/>
        <end position="121"/>
    </location>
</feature>
<keyword evidence="1" id="KW-0175">Coiled coil</keyword>
<comment type="caution">
    <text evidence="3">The sequence shown here is derived from an EMBL/GenBank/DDBJ whole genome shotgun (WGS) entry which is preliminary data.</text>
</comment>
<dbReference type="Proteomes" id="UP001302676">
    <property type="component" value="Unassembled WGS sequence"/>
</dbReference>
<keyword evidence="4" id="KW-1185">Reference proteome</keyword>